<evidence type="ECO:0000256" key="6">
    <source>
        <dbReference type="SAM" id="MobiDB-lite"/>
    </source>
</evidence>
<dbReference type="OrthoDB" id="272392at2759"/>
<accession>A0A0L0D207</accession>
<evidence type="ECO:0000256" key="2">
    <source>
        <dbReference type="ARBA" id="ARBA00022478"/>
    </source>
</evidence>
<dbReference type="GO" id="GO:0005666">
    <property type="term" value="C:RNA polymerase III complex"/>
    <property type="evidence" value="ECO:0007669"/>
    <property type="project" value="UniProtKB-UniRule"/>
</dbReference>
<feature type="domain" description="DNA-directed RNA polymerase III subunit RPC3 winged-helix" evidence="7">
    <location>
        <begin position="385"/>
        <end position="458"/>
    </location>
</feature>
<comment type="subcellular location">
    <subcellularLocation>
        <location evidence="1 5">Nucleus</location>
    </subcellularLocation>
</comment>
<evidence type="ECO:0000256" key="1">
    <source>
        <dbReference type="ARBA" id="ARBA00004123"/>
    </source>
</evidence>
<evidence type="ECO:0000313" key="9">
    <source>
        <dbReference type="Proteomes" id="UP000054408"/>
    </source>
</evidence>
<dbReference type="EMBL" id="GL349442">
    <property type="protein sequence ID" value="KNC46236.1"/>
    <property type="molecule type" value="Genomic_DNA"/>
</dbReference>
<reference evidence="8 9" key="1">
    <citation type="submission" date="2010-05" db="EMBL/GenBank/DDBJ databases">
        <title>The Genome Sequence of Thecamonas trahens ATCC 50062.</title>
        <authorList>
            <consortium name="The Broad Institute Genome Sequencing Platform"/>
            <person name="Russ C."/>
            <person name="Cuomo C."/>
            <person name="Shea T."/>
            <person name="Young S.K."/>
            <person name="Zeng Q."/>
            <person name="Koehrsen M."/>
            <person name="Haas B."/>
            <person name="Borodovsky M."/>
            <person name="Guigo R."/>
            <person name="Alvarado L."/>
            <person name="Berlin A."/>
            <person name="Bochicchio J."/>
            <person name="Borenstein D."/>
            <person name="Chapman S."/>
            <person name="Chen Z."/>
            <person name="Freedman E."/>
            <person name="Gellesch M."/>
            <person name="Goldberg J."/>
            <person name="Griggs A."/>
            <person name="Gujja S."/>
            <person name="Heilman E."/>
            <person name="Heiman D."/>
            <person name="Hepburn T."/>
            <person name="Howarth C."/>
            <person name="Jen D."/>
            <person name="Larson L."/>
            <person name="Mehta T."/>
            <person name="Park D."/>
            <person name="Pearson M."/>
            <person name="Roberts A."/>
            <person name="Saif S."/>
            <person name="Shenoy N."/>
            <person name="Sisk P."/>
            <person name="Stolte C."/>
            <person name="Sykes S."/>
            <person name="Thomson T."/>
            <person name="Walk T."/>
            <person name="White J."/>
            <person name="Yandava C."/>
            <person name="Burger G."/>
            <person name="Gray M.W."/>
            <person name="Holland P.W.H."/>
            <person name="King N."/>
            <person name="Lang F.B.F."/>
            <person name="Roger A.J."/>
            <person name="Ruiz-Trillo I."/>
            <person name="Lander E."/>
            <person name="Nusbaum C."/>
        </authorList>
    </citation>
    <scope>NUCLEOTIDE SEQUENCE [LARGE SCALE GENOMIC DNA]</scope>
    <source>
        <strain evidence="8 9">ATCC 50062</strain>
    </source>
</reference>
<feature type="region of interest" description="Disordered" evidence="6">
    <location>
        <begin position="148"/>
        <end position="184"/>
    </location>
</feature>
<evidence type="ECO:0000259" key="7">
    <source>
        <dbReference type="Pfam" id="PF22536"/>
    </source>
</evidence>
<dbReference type="Gene3D" id="1.10.10.10">
    <property type="entry name" value="Winged helix-like DNA-binding domain superfamily/Winged helix DNA-binding domain"/>
    <property type="match status" value="1"/>
</dbReference>
<gene>
    <name evidence="8" type="ORF">AMSG_02687</name>
</gene>
<dbReference type="InterPro" id="IPR055207">
    <property type="entry name" value="POLR3C_WHD"/>
</dbReference>
<dbReference type="PANTHER" id="PTHR12949:SF0">
    <property type="entry name" value="DNA-DIRECTED RNA POLYMERASE III SUBUNIT RPC3"/>
    <property type="match status" value="1"/>
</dbReference>
<keyword evidence="3 5" id="KW-0804">Transcription</keyword>
<comment type="similarity">
    <text evidence="5">Belongs to the eukaryotic RPC3/POLR3C RNA polymerase subunit family.</text>
</comment>
<comment type="subunit">
    <text evidence="5">Component of the RNA polymerase III (Pol III) complex consisting of 17 subunits.</text>
</comment>
<evidence type="ECO:0000313" key="8">
    <source>
        <dbReference type="EMBL" id="KNC46236.1"/>
    </source>
</evidence>
<organism evidence="8 9">
    <name type="scientific">Thecamonas trahens ATCC 50062</name>
    <dbReference type="NCBI Taxonomy" id="461836"/>
    <lineage>
        <taxon>Eukaryota</taxon>
        <taxon>Apusozoa</taxon>
        <taxon>Apusomonadida</taxon>
        <taxon>Apusomonadidae</taxon>
        <taxon>Thecamonas</taxon>
    </lineage>
</organism>
<evidence type="ECO:0000256" key="3">
    <source>
        <dbReference type="ARBA" id="ARBA00023163"/>
    </source>
</evidence>
<feature type="region of interest" description="Disordered" evidence="6">
    <location>
        <begin position="202"/>
        <end position="233"/>
    </location>
</feature>
<dbReference type="STRING" id="461836.A0A0L0D207"/>
<proteinExistence type="inferred from homology"/>
<dbReference type="GO" id="GO:0003697">
    <property type="term" value="F:single-stranded DNA binding"/>
    <property type="evidence" value="ECO:0007669"/>
    <property type="project" value="UniProtKB-UniRule"/>
</dbReference>
<name>A0A0L0D207_THETB</name>
<protein>
    <recommendedName>
        <fullName evidence="5">DNA-directed RNA polymerase III subunit RPC3</fullName>
        <shortName evidence="5">RNA polymerase III subunit C3</shortName>
    </recommendedName>
</protein>
<comment type="function">
    <text evidence="5">DNA-dependent RNA polymerase catalyzes the transcription of DNA into RNA using the four ribonucleoside triphosphates as substrates. Specific core component of RNA polymerase III which synthesizes small RNAs, such as 5S rRNA and tRNAs.</text>
</comment>
<evidence type="ECO:0000256" key="4">
    <source>
        <dbReference type="ARBA" id="ARBA00023242"/>
    </source>
</evidence>
<dbReference type="Proteomes" id="UP000054408">
    <property type="component" value="Unassembled WGS sequence"/>
</dbReference>
<keyword evidence="2 5" id="KW-0240">DNA-directed RNA polymerase</keyword>
<sequence length="540" mass="59674">MNFQYALATNIVSAALADLIPFRLVGVRYPDKAASLEPGAPKQDKSSSRKKKPITFRAITAMPELLLLQPRFVDLVRRAYGEAAALALDAWFHLGLVHESEFISSLATLAPHLPKFADPELMAKIETGFAKLLGHNLLVHTGRPMLFTPDMLPRKPTKSQQAAAAGSRRSNAKPRKGADEDTINLTGASAGLSAMFNAVIGGKRKRSPTPSDSDDDDDDASAAPAQAPVKRNRLEGKLVEPNFDKLLKLLEFSLLEAHFVAVGGPVASFVWQAAQPDITTIVTETKTLKFAPPIPKSRIDDVALGTSYSDVEVRIVEVLGDDGEVETRREAVPVEKTVDAALVEKTLVRLQLLDIRFLRRSNATGQYILSFDAVRKHLHETATLSIIRSRYGPLGLRIVSVLREQQHAEETALTRLAMAKPKEVRLYLNMLIKDGFVVCRQVPRNSEFSSNKSFYLFSYDPRRAHLTTAALARKTMSNMLVRAKADTAAHAKLIDMVHAFGSPDSLNDEERERWSAFEAKRNKLFDAALSNRHLLMVLDI</sequence>
<evidence type="ECO:0000256" key="5">
    <source>
        <dbReference type="RuleBase" id="RU367076"/>
    </source>
</evidence>
<dbReference type="GeneID" id="25562346"/>
<dbReference type="AlphaFoldDB" id="A0A0L0D207"/>
<dbReference type="RefSeq" id="XP_013760533.1">
    <property type="nucleotide sequence ID" value="XM_013905079.1"/>
</dbReference>
<dbReference type="InterPro" id="IPR036388">
    <property type="entry name" value="WH-like_DNA-bd_sf"/>
</dbReference>
<dbReference type="InterPro" id="IPR039748">
    <property type="entry name" value="RPC3"/>
</dbReference>
<keyword evidence="9" id="KW-1185">Reference proteome</keyword>
<dbReference type="PANTHER" id="PTHR12949">
    <property type="entry name" value="RNA POLYMERASE III DNA DIRECTED -RELATED"/>
    <property type="match status" value="1"/>
</dbReference>
<dbReference type="Pfam" id="PF22536">
    <property type="entry name" value="WHD_POLR3C"/>
    <property type="match status" value="1"/>
</dbReference>
<keyword evidence="4 5" id="KW-0539">Nucleus</keyword>